<dbReference type="EMBL" id="JAWLJX010000005">
    <property type="protein sequence ID" value="MDV6262894.1"/>
    <property type="molecule type" value="Genomic_DNA"/>
</dbReference>
<gene>
    <name evidence="1" type="ORF">R3P96_16270</name>
</gene>
<evidence type="ECO:0000313" key="1">
    <source>
        <dbReference type="EMBL" id="MDV6262894.1"/>
    </source>
</evidence>
<evidence type="ECO:0000313" key="2">
    <source>
        <dbReference type="Proteomes" id="UP001185755"/>
    </source>
</evidence>
<dbReference type="Proteomes" id="UP001185755">
    <property type="component" value="Unassembled WGS sequence"/>
</dbReference>
<keyword evidence="2" id="KW-1185">Reference proteome</keyword>
<evidence type="ECO:0008006" key="3">
    <source>
        <dbReference type="Google" id="ProtNLM"/>
    </source>
</evidence>
<sequence length="111" mass="12478">MNFIRIDTDRGTLYGPSFAETLTHFFGQNQHVEWECHQLTAGYSGGRCTVSTAIRVHHRGQWIVAARSFGTRTVDAIPACAMHFGSSFATAPFDAPKLPRWVYEWSCDLLV</sequence>
<proteinExistence type="predicted"/>
<reference evidence="1 2" key="1">
    <citation type="submission" date="2023-10" db="EMBL/GenBank/DDBJ databases">
        <title>Development of a sustainable strategy for remediation of hydrocarbon-contaminated territories based on the waste exchange concept.</title>
        <authorList>
            <person name="Krivoruchko A."/>
        </authorList>
    </citation>
    <scope>NUCLEOTIDE SEQUENCE [LARGE SCALE GENOMIC DNA]</scope>
    <source>
        <strain evidence="1 2">IEGM 1323</strain>
    </source>
</reference>
<protein>
    <recommendedName>
        <fullName evidence="3">SnoaL-like domain-containing protein</fullName>
    </recommendedName>
</protein>
<accession>A0ABU4BFC5</accession>
<name>A0ABU4BFC5_9NOCA</name>
<organism evidence="1 2">
    <name type="scientific">Rhodococcoides yunnanense</name>
    <dbReference type="NCBI Taxonomy" id="278209"/>
    <lineage>
        <taxon>Bacteria</taxon>
        <taxon>Bacillati</taxon>
        <taxon>Actinomycetota</taxon>
        <taxon>Actinomycetes</taxon>
        <taxon>Mycobacteriales</taxon>
        <taxon>Nocardiaceae</taxon>
        <taxon>Rhodococcoides</taxon>
    </lineage>
</organism>
<dbReference type="RefSeq" id="WP_317565189.1">
    <property type="nucleotide sequence ID" value="NZ_JAWLJX010000005.1"/>
</dbReference>
<comment type="caution">
    <text evidence="1">The sequence shown here is derived from an EMBL/GenBank/DDBJ whole genome shotgun (WGS) entry which is preliminary data.</text>
</comment>